<keyword evidence="8" id="KW-1185">Reference proteome</keyword>
<keyword evidence="3" id="KW-0285">Flavoprotein</keyword>
<protein>
    <recommendedName>
        <fullName evidence="6">FAD-binding PCMH-type domain-containing protein</fullName>
    </recommendedName>
</protein>
<proteinExistence type="inferred from homology"/>
<dbReference type="Proteomes" id="UP000297716">
    <property type="component" value="Unassembled WGS sequence"/>
</dbReference>
<name>A0A4Z0Z4J5_9PEZI</name>
<keyword evidence="5" id="KW-0560">Oxidoreductase</keyword>
<dbReference type="Pfam" id="PF01565">
    <property type="entry name" value="FAD_binding_4"/>
    <property type="match status" value="1"/>
</dbReference>
<dbReference type="OrthoDB" id="9996127at2759"/>
<evidence type="ECO:0000256" key="5">
    <source>
        <dbReference type="ARBA" id="ARBA00023002"/>
    </source>
</evidence>
<dbReference type="SUPFAM" id="SSF56176">
    <property type="entry name" value="FAD-binding/transporter-associated domain-like"/>
    <property type="match status" value="1"/>
</dbReference>
<dbReference type="STRING" id="37992.A0A4Z0Z4J5"/>
<comment type="cofactor">
    <cofactor evidence="1">
        <name>FAD</name>
        <dbReference type="ChEBI" id="CHEBI:57692"/>
    </cofactor>
</comment>
<keyword evidence="4" id="KW-0274">FAD</keyword>
<evidence type="ECO:0000256" key="2">
    <source>
        <dbReference type="ARBA" id="ARBA00005466"/>
    </source>
</evidence>
<organism evidence="7 8">
    <name type="scientific">Xylaria hypoxylon</name>
    <dbReference type="NCBI Taxonomy" id="37992"/>
    <lineage>
        <taxon>Eukaryota</taxon>
        <taxon>Fungi</taxon>
        <taxon>Dikarya</taxon>
        <taxon>Ascomycota</taxon>
        <taxon>Pezizomycotina</taxon>
        <taxon>Sordariomycetes</taxon>
        <taxon>Xylariomycetidae</taxon>
        <taxon>Xylariales</taxon>
        <taxon>Xylariaceae</taxon>
        <taxon>Xylaria</taxon>
    </lineage>
</organism>
<evidence type="ECO:0000313" key="7">
    <source>
        <dbReference type="EMBL" id="TGJ86375.1"/>
    </source>
</evidence>
<dbReference type="PROSITE" id="PS51387">
    <property type="entry name" value="FAD_PCMH"/>
    <property type="match status" value="1"/>
</dbReference>
<comment type="caution">
    <text evidence="7">The sequence shown here is derived from an EMBL/GenBank/DDBJ whole genome shotgun (WGS) entry which is preliminary data.</text>
</comment>
<dbReference type="InterPro" id="IPR050416">
    <property type="entry name" value="FAD-linked_Oxidoreductase"/>
</dbReference>
<dbReference type="InterPro" id="IPR016166">
    <property type="entry name" value="FAD-bd_PCMH"/>
</dbReference>
<dbReference type="Gene3D" id="3.30.465.10">
    <property type="match status" value="1"/>
</dbReference>
<reference evidence="7 8" key="1">
    <citation type="submission" date="2019-03" db="EMBL/GenBank/DDBJ databases">
        <title>Draft genome sequence of Xylaria hypoxylon DSM 108379, a ubiquitous saprotrophic-parasitic fungi on hardwood.</title>
        <authorList>
            <person name="Buettner E."/>
            <person name="Leonhardt S."/>
            <person name="Gebauer A.M."/>
            <person name="Liers C."/>
            <person name="Hofrichter M."/>
            <person name="Kellner H."/>
        </authorList>
    </citation>
    <scope>NUCLEOTIDE SEQUENCE [LARGE SCALE GENOMIC DNA]</scope>
    <source>
        <strain evidence="7 8">DSM 108379</strain>
    </source>
</reference>
<sequence>MTLQIAAELKSRLSPSAAIFSPHDEEFPGLISRWREYHAPTVAAVVQVVTESEIQEAVRYANENNVAFFGRAGGHGATEAMALAQNALQIDFRKINYVNIAEDGKTAKIGGGATVKQVVDALSEAGKRTVTGICESVGISAPVLGGGHGWLQGEYGLAADQVISARLILPSGDVVTVSEDSNPDLFWAIRGAGHNFGFIAEWTYRIYDVNPQVPKWSYEIFVFSGDKLEALYTLHNEMQKSQPAHAIHWSYIIRVPPVNPDHPIIWYGIIYDGPEAEAREYAKPLHDIEAMSTQVGLATTQELAALTFQDVDGPGCAYGLTSLRYPIGLKTFNVPAVRKVFEFIDKSFQEIPEIAGSFFLLEGYSTQAVQAVDEKSTAFPHRSDEILVTSYVQYKPDPRIDPLADKYGRGLRQILLDASDDPEHLRAYVNYAHGDEDLREVYGWEDWRLQKLRELKAQWDPENKMRYYVPIV</sequence>
<dbReference type="InterPro" id="IPR016169">
    <property type="entry name" value="FAD-bd_PCMH_sub2"/>
</dbReference>
<dbReference type="Gene3D" id="3.40.462.20">
    <property type="match status" value="1"/>
</dbReference>
<dbReference type="InterPro" id="IPR012951">
    <property type="entry name" value="BBE"/>
</dbReference>
<evidence type="ECO:0000256" key="4">
    <source>
        <dbReference type="ARBA" id="ARBA00022827"/>
    </source>
</evidence>
<evidence type="ECO:0000313" key="8">
    <source>
        <dbReference type="Proteomes" id="UP000297716"/>
    </source>
</evidence>
<dbReference type="EMBL" id="SKBN01000028">
    <property type="protein sequence ID" value="TGJ86375.1"/>
    <property type="molecule type" value="Genomic_DNA"/>
</dbReference>
<evidence type="ECO:0000256" key="3">
    <source>
        <dbReference type="ARBA" id="ARBA00022630"/>
    </source>
</evidence>
<dbReference type="Pfam" id="PF08031">
    <property type="entry name" value="BBE"/>
    <property type="match status" value="1"/>
</dbReference>
<dbReference type="AlphaFoldDB" id="A0A4Z0Z4J5"/>
<dbReference type="PANTHER" id="PTHR42973:SF9">
    <property type="entry name" value="FAD-BINDING PCMH-TYPE DOMAIN-CONTAINING PROTEIN-RELATED"/>
    <property type="match status" value="1"/>
</dbReference>
<dbReference type="InterPro" id="IPR036318">
    <property type="entry name" value="FAD-bd_PCMH-like_sf"/>
</dbReference>
<feature type="domain" description="FAD-binding PCMH-type" evidence="6">
    <location>
        <begin position="38"/>
        <end position="209"/>
    </location>
</feature>
<dbReference type="GO" id="GO:0016491">
    <property type="term" value="F:oxidoreductase activity"/>
    <property type="evidence" value="ECO:0007669"/>
    <property type="project" value="UniProtKB-KW"/>
</dbReference>
<dbReference type="GO" id="GO:0071949">
    <property type="term" value="F:FAD binding"/>
    <property type="evidence" value="ECO:0007669"/>
    <property type="project" value="InterPro"/>
</dbReference>
<gene>
    <name evidence="7" type="ORF">E0Z10_g2347</name>
</gene>
<evidence type="ECO:0000259" key="6">
    <source>
        <dbReference type="PROSITE" id="PS51387"/>
    </source>
</evidence>
<evidence type="ECO:0000256" key="1">
    <source>
        <dbReference type="ARBA" id="ARBA00001974"/>
    </source>
</evidence>
<comment type="similarity">
    <text evidence="2">Belongs to the oxygen-dependent FAD-linked oxidoreductase family.</text>
</comment>
<dbReference type="PANTHER" id="PTHR42973">
    <property type="entry name" value="BINDING OXIDOREDUCTASE, PUTATIVE (AFU_ORTHOLOGUE AFUA_1G17690)-RELATED"/>
    <property type="match status" value="1"/>
</dbReference>
<accession>A0A4Z0Z4J5</accession>
<dbReference type="InterPro" id="IPR006094">
    <property type="entry name" value="Oxid_FAD_bind_N"/>
</dbReference>